<protein>
    <recommendedName>
        <fullName evidence="1">Integrase catalytic domain-containing protein</fullName>
    </recommendedName>
</protein>
<reference evidence="2" key="1">
    <citation type="submission" date="2018-05" db="EMBL/GenBank/DDBJ databases">
        <title>Draft genome of Mucuna pruriens seed.</title>
        <authorList>
            <person name="Nnadi N.E."/>
            <person name="Vos R."/>
            <person name="Hasami M.H."/>
            <person name="Devisetty U.K."/>
            <person name="Aguiy J.C."/>
        </authorList>
    </citation>
    <scope>NUCLEOTIDE SEQUENCE [LARGE SCALE GENOMIC DNA]</scope>
    <source>
        <strain evidence="2">JCA_2017</strain>
    </source>
</reference>
<dbReference type="PROSITE" id="PS50994">
    <property type="entry name" value="INTEGRASE"/>
    <property type="match status" value="1"/>
</dbReference>
<dbReference type="PANTHER" id="PTHR48475">
    <property type="entry name" value="RIBONUCLEASE H"/>
    <property type="match status" value="1"/>
</dbReference>
<dbReference type="PANTHER" id="PTHR48475:SF1">
    <property type="entry name" value="RNASE H TYPE-1 DOMAIN-CONTAINING PROTEIN"/>
    <property type="match status" value="1"/>
</dbReference>
<feature type="domain" description="Integrase catalytic" evidence="1">
    <location>
        <begin position="57"/>
        <end position="131"/>
    </location>
</feature>
<dbReference type="EMBL" id="QJKJ01005048">
    <property type="protein sequence ID" value="RDX91717.1"/>
    <property type="molecule type" value="Genomic_DNA"/>
</dbReference>
<feature type="non-terminal residue" evidence="2">
    <location>
        <position position="1"/>
    </location>
</feature>
<dbReference type="SUPFAM" id="SSF53098">
    <property type="entry name" value="Ribonuclease H-like"/>
    <property type="match status" value="1"/>
</dbReference>
<dbReference type="InterPro" id="IPR036397">
    <property type="entry name" value="RNaseH_sf"/>
</dbReference>
<dbReference type="OrthoDB" id="2016337at2759"/>
<dbReference type="GO" id="GO:0003676">
    <property type="term" value="F:nucleic acid binding"/>
    <property type="evidence" value="ECO:0007669"/>
    <property type="project" value="InterPro"/>
</dbReference>
<evidence type="ECO:0000313" key="2">
    <source>
        <dbReference type="EMBL" id="RDX91717.1"/>
    </source>
</evidence>
<evidence type="ECO:0000313" key="3">
    <source>
        <dbReference type="Proteomes" id="UP000257109"/>
    </source>
</evidence>
<dbReference type="AlphaFoldDB" id="A0A371GME1"/>
<evidence type="ECO:0000259" key="1">
    <source>
        <dbReference type="PROSITE" id="PS50994"/>
    </source>
</evidence>
<accession>A0A371GME1</accession>
<keyword evidence="3" id="KW-1185">Reference proteome</keyword>
<organism evidence="2 3">
    <name type="scientific">Mucuna pruriens</name>
    <name type="common">Velvet bean</name>
    <name type="synonym">Dolichos pruriens</name>
    <dbReference type="NCBI Taxonomy" id="157652"/>
    <lineage>
        <taxon>Eukaryota</taxon>
        <taxon>Viridiplantae</taxon>
        <taxon>Streptophyta</taxon>
        <taxon>Embryophyta</taxon>
        <taxon>Tracheophyta</taxon>
        <taxon>Spermatophyta</taxon>
        <taxon>Magnoliopsida</taxon>
        <taxon>eudicotyledons</taxon>
        <taxon>Gunneridae</taxon>
        <taxon>Pentapetalae</taxon>
        <taxon>rosids</taxon>
        <taxon>fabids</taxon>
        <taxon>Fabales</taxon>
        <taxon>Fabaceae</taxon>
        <taxon>Papilionoideae</taxon>
        <taxon>50 kb inversion clade</taxon>
        <taxon>NPAAA clade</taxon>
        <taxon>indigoferoid/millettioid clade</taxon>
        <taxon>Phaseoleae</taxon>
        <taxon>Mucuna</taxon>
    </lineage>
</organism>
<proteinExistence type="predicted"/>
<comment type="caution">
    <text evidence="2">The sequence shown here is derived from an EMBL/GenBank/DDBJ whole genome shotgun (WGS) entry which is preliminary data.</text>
</comment>
<dbReference type="InterPro" id="IPR001584">
    <property type="entry name" value="Integrase_cat-core"/>
</dbReference>
<dbReference type="Gene3D" id="3.30.420.10">
    <property type="entry name" value="Ribonuclease H-like superfamily/Ribonuclease H"/>
    <property type="match status" value="1"/>
</dbReference>
<name>A0A371GME1_MUCPR</name>
<dbReference type="GO" id="GO:0015074">
    <property type="term" value="P:DNA integration"/>
    <property type="evidence" value="ECO:0007669"/>
    <property type="project" value="InterPro"/>
</dbReference>
<dbReference type="InterPro" id="IPR012337">
    <property type="entry name" value="RNaseH-like_sf"/>
</dbReference>
<sequence>MTLLCYVNAQEAKEILEEVQEGTFGTHGNGHAMTRKILRAGLWQQHSPFVYSPKLLNGPWPFSMWGLDMIGPIEHKASNRHHFILVAIGYFTKWVEVASYSNVTRHVVVKFIKQDLICRYGLPSHIITDNGLCERFKIRHHNSSPYHPKMNGVDHRGKWMPNYEGLYVVKEAFSGGTMILTNMDGRDMAYPVNSDIVKKFYP</sequence>
<dbReference type="Proteomes" id="UP000257109">
    <property type="component" value="Unassembled WGS sequence"/>
</dbReference>
<gene>
    <name evidence="2" type="ORF">CR513_26256</name>
</gene>